<feature type="domain" description="Protein kinase" evidence="2">
    <location>
        <begin position="1"/>
        <end position="67"/>
    </location>
</feature>
<protein>
    <submittedName>
        <fullName evidence="3">Putative serine/threonine-protein kinase</fullName>
    </submittedName>
</protein>
<dbReference type="SUPFAM" id="SSF56112">
    <property type="entry name" value="Protein kinase-like (PK-like)"/>
    <property type="match status" value="1"/>
</dbReference>
<dbReference type="AlphaFoldDB" id="A0A392PWN4"/>
<feature type="compositionally biased region" description="Basic and acidic residues" evidence="1">
    <location>
        <begin position="58"/>
        <end position="67"/>
    </location>
</feature>
<accession>A0A392PWN4</accession>
<evidence type="ECO:0000256" key="1">
    <source>
        <dbReference type="SAM" id="MobiDB-lite"/>
    </source>
</evidence>
<dbReference type="Gene3D" id="1.10.510.10">
    <property type="entry name" value="Transferase(Phosphotransferase) domain 1"/>
    <property type="match status" value="1"/>
</dbReference>
<dbReference type="PROSITE" id="PS50011">
    <property type="entry name" value="PROTEIN_KINASE_DOM"/>
    <property type="match status" value="1"/>
</dbReference>
<feature type="non-terminal residue" evidence="3">
    <location>
        <position position="1"/>
    </location>
</feature>
<dbReference type="InterPro" id="IPR011009">
    <property type="entry name" value="Kinase-like_dom_sf"/>
</dbReference>
<evidence type="ECO:0000313" key="4">
    <source>
        <dbReference type="Proteomes" id="UP000265520"/>
    </source>
</evidence>
<keyword evidence="3" id="KW-0418">Kinase</keyword>
<reference evidence="3 4" key="1">
    <citation type="journal article" date="2018" name="Front. Plant Sci.">
        <title>Red Clover (Trifolium pratense) and Zigzag Clover (T. medium) - A Picture of Genomic Similarities and Differences.</title>
        <authorList>
            <person name="Dluhosova J."/>
            <person name="Istvanek J."/>
            <person name="Nedelnik J."/>
            <person name="Repkova J."/>
        </authorList>
    </citation>
    <scope>NUCLEOTIDE SEQUENCE [LARGE SCALE GENOMIC DNA]</scope>
    <source>
        <strain evidence="4">cv. 10/8</strain>
        <tissue evidence="3">Leaf</tissue>
    </source>
</reference>
<evidence type="ECO:0000313" key="3">
    <source>
        <dbReference type="EMBL" id="MCI15726.1"/>
    </source>
</evidence>
<dbReference type="Proteomes" id="UP000265520">
    <property type="component" value="Unassembled WGS sequence"/>
</dbReference>
<name>A0A392PWN4_9FABA</name>
<proteinExistence type="predicted"/>
<keyword evidence="4" id="KW-1185">Reference proteome</keyword>
<keyword evidence="3" id="KW-0808">Transferase</keyword>
<feature type="region of interest" description="Disordered" evidence="1">
    <location>
        <begin position="45"/>
        <end position="67"/>
    </location>
</feature>
<dbReference type="InterPro" id="IPR000719">
    <property type="entry name" value="Prot_kinase_dom"/>
</dbReference>
<dbReference type="GO" id="GO:0005524">
    <property type="term" value="F:ATP binding"/>
    <property type="evidence" value="ECO:0007669"/>
    <property type="project" value="InterPro"/>
</dbReference>
<dbReference type="GO" id="GO:0004672">
    <property type="term" value="F:protein kinase activity"/>
    <property type="evidence" value="ECO:0007669"/>
    <property type="project" value="InterPro"/>
</dbReference>
<comment type="caution">
    <text evidence="3">The sequence shown here is derived from an EMBL/GenBank/DDBJ whole genome shotgun (WGS) entry which is preliminary data.</text>
</comment>
<sequence>DNDMLRRSPGTPVFTAPECILDITYSGKAADTWAVGVTLYYSQYSDSTPKGSESAVEELDRRTTLQR</sequence>
<evidence type="ECO:0000259" key="2">
    <source>
        <dbReference type="PROSITE" id="PS50011"/>
    </source>
</evidence>
<dbReference type="EMBL" id="LXQA010097684">
    <property type="protein sequence ID" value="MCI15726.1"/>
    <property type="molecule type" value="Genomic_DNA"/>
</dbReference>
<organism evidence="3 4">
    <name type="scientific">Trifolium medium</name>
    <dbReference type="NCBI Taxonomy" id="97028"/>
    <lineage>
        <taxon>Eukaryota</taxon>
        <taxon>Viridiplantae</taxon>
        <taxon>Streptophyta</taxon>
        <taxon>Embryophyta</taxon>
        <taxon>Tracheophyta</taxon>
        <taxon>Spermatophyta</taxon>
        <taxon>Magnoliopsida</taxon>
        <taxon>eudicotyledons</taxon>
        <taxon>Gunneridae</taxon>
        <taxon>Pentapetalae</taxon>
        <taxon>rosids</taxon>
        <taxon>fabids</taxon>
        <taxon>Fabales</taxon>
        <taxon>Fabaceae</taxon>
        <taxon>Papilionoideae</taxon>
        <taxon>50 kb inversion clade</taxon>
        <taxon>NPAAA clade</taxon>
        <taxon>Hologalegina</taxon>
        <taxon>IRL clade</taxon>
        <taxon>Trifolieae</taxon>
        <taxon>Trifolium</taxon>
    </lineage>
</organism>